<geneLocation type="plasmid" evidence="3 4">
    <name>pSymA</name>
</geneLocation>
<dbReference type="PROSITE" id="PS00718">
    <property type="entry name" value="SIGMA54_2"/>
    <property type="match status" value="1"/>
</dbReference>
<gene>
    <name evidence="3" type="ORF">SMa0824</name>
</gene>
<feature type="domain" description="RNA polymerase sigma factor 54 DNA-binding" evidence="2">
    <location>
        <begin position="2"/>
        <end position="34"/>
    </location>
</feature>
<evidence type="ECO:0000313" key="3">
    <source>
        <dbReference type="EMBL" id="AAK65106.1"/>
    </source>
</evidence>
<dbReference type="InterPro" id="IPR007634">
    <property type="entry name" value="RNA_pol_sigma_54_DNA-bd"/>
</dbReference>
<feature type="compositionally biased region" description="Basic residues" evidence="1">
    <location>
        <begin position="126"/>
        <end position="141"/>
    </location>
</feature>
<protein>
    <recommendedName>
        <fullName evidence="2">RNA polymerase sigma factor 54 DNA-binding domain-containing protein</fullName>
    </recommendedName>
</protein>
<dbReference type="InterPro" id="IPR000394">
    <property type="entry name" value="RNA_pol_sigma_54"/>
</dbReference>
<dbReference type="HOGENOM" id="CLU_1694079_0_0_5"/>
<reference evidence="4" key="2">
    <citation type="journal article" date="2001" name="Science">
        <title>The composite genome of the legume symbiont Sinorhizobium meliloti.</title>
        <authorList>
            <person name="Galibert F."/>
            <person name="Finan T.M."/>
            <person name="Long S.R."/>
            <person name="Puehler A."/>
            <person name="Abola P."/>
            <person name="Ampe F."/>
            <person name="Barloy-Hubler F."/>
            <person name="Barnett M.J."/>
            <person name="Becker A."/>
            <person name="Boistard P."/>
            <person name="Bothe G."/>
            <person name="Boutry M."/>
            <person name="Bowser L."/>
            <person name="Buhrmester J."/>
            <person name="Cadieu E."/>
            <person name="Capela D."/>
            <person name="Chain P."/>
            <person name="Cowie A."/>
            <person name="Davis R.W."/>
            <person name="Dreano S."/>
            <person name="Federspiel N.A."/>
            <person name="Fisher R.F."/>
            <person name="Gloux S."/>
            <person name="Godrie T."/>
            <person name="Goffeau A."/>
            <person name="Golding B."/>
            <person name="Gouzy J."/>
            <person name="Gurjal M."/>
            <person name="Hernandez-Lucas I."/>
            <person name="Hong A."/>
            <person name="Huizar L."/>
            <person name="Hyman R.W."/>
            <person name="Jones T."/>
            <person name="Kahn D."/>
            <person name="Kahn M.L."/>
            <person name="Kalman S."/>
            <person name="Keating D.H."/>
            <person name="Kiss E."/>
            <person name="Komp C."/>
            <person name="Lelaure V."/>
            <person name="Masuy D."/>
            <person name="Palm C."/>
            <person name="Peck M.C."/>
            <person name="Pohl T.M."/>
            <person name="Portetelle D."/>
            <person name="Purnelle B."/>
            <person name="Ramsperger U."/>
            <person name="Surzycki R."/>
            <person name="Thebault P."/>
            <person name="Vandenbol M."/>
            <person name="Vorhoelter F.J."/>
            <person name="Weidner S."/>
            <person name="Wells D.H."/>
            <person name="Wong K."/>
            <person name="Yeh K.-C."/>
            <person name="Batut J."/>
        </authorList>
    </citation>
    <scope>NUCLEOTIDE SEQUENCE [LARGE SCALE GENOMIC DNA]</scope>
    <source>
        <strain evidence="4">1021</strain>
        <plasmid evidence="4">Plasmid pSymA</plasmid>
    </source>
</reference>
<feature type="compositionally biased region" description="Polar residues" evidence="1">
    <location>
        <begin position="143"/>
        <end position="155"/>
    </location>
</feature>
<dbReference type="Pfam" id="PF04552">
    <property type="entry name" value="Sigma54_DBD"/>
    <property type="match status" value="1"/>
</dbReference>
<dbReference type="GO" id="GO:0001216">
    <property type="term" value="F:DNA-binding transcription activator activity"/>
    <property type="evidence" value="ECO:0007669"/>
    <property type="project" value="InterPro"/>
</dbReference>
<dbReference type="OrthoDB" id="9976728at2"/>
<dbReference type="EMBL" id="AE006469">
    <property type="protein sequence ID" value="AAK65106.1"/>
    <property type="molecule type" value="Genomic_DNA"/>
</dbReference>
<dbReference type="GO" id="GO:0016987">
    <property type="term" value="F:sigma factor activity"/>
    <property type="evidence" value="ECO:0007669"/>
    <property type="project" value="InterPro"/>
</dbReference>
<keyword evidence="3" id="KW-0614">Plasmid</keyword>
<dbReference type="PIR" id="H95317">
    <property type="entry name" value="H95317"/>
</dbReference>
<feature type="region of interest" description="Disordered" evidence="1">
    <location>
        <begin position="103"/>
        <end position="155"/>
    </location>
</feature>
<evidence type="ECO:0000259" key="2">
    <source>
        <dbReference type="Pfam" id="PF04552"/>
    </source>
</evidence>
<accession>Q92ZL5</accession>
<reference evidence="3 4" key="1">
    <citation type="journal article" date="2001" name="Proc. Natl. Acad. Sci. U.S.A.">
        <title>Nucleotide sequence and predicted functions of the entire Sinorhizobium meliloti pSymA megaplasmid.</title>
        <authorList>
            <person name="Barnett M.J."/>
            <person name="Fisher R.F."/>
            <person name="Jones T."/>
            <person name="Komp C."/>
            <person name="Abola A.P."/>
            <person name="Barloy-Hubler F."/>
            <person name="Bowser L."/>
            <person name="Capela D."/>
            <person name="Galibert F."/>
            <person name="Gouzy J."/>
            <person name="Gurjal M."/>
            <person name="Hong A."/>
            <person name="Huizar L."/>
            <person name="Hyman R.W."/>
            <person name="Kahn D."/>
            <person name="Kahn M.L."/>
            <person name="Kalman S."/>
            <person name="Keating D.H."/>
            <person name="Palm C."/>
            <person name="Peck M.C."/>
            <person name="Surzycki R."/>
            <person name="Wells D.H."/>
            <person name="Yeh K.-C."/>
            <person name="Davis R.W."/>
            <person name="Federspiel N.A."/>
            <person name="Long S.R."/>
        </authorList>
    </citation>
    <scope>NUCLEOTIDE SEQUENCE [LARGE SCALE GENOMIC DNA]</scope>
    <source>
        <strain evidence="3 4">1021</strain>
        <plasmid evidence="4">Plasmid pSymA</plasmid>
    </source>
</reference>
<dbReference type="AlphaFoldDB" id="Q92ZL5"/>
<dbReference type="EnsemblBacteria" id="AAK65106">
    <property type="protein sequence ID" value="AAK65106"/>
    <property type="gene ID" value="SMa0824"/>
</dbReference>
<organism evidence="3 4">
    <name type="scientific">Rhizobium meliloti (strain 1021)</name>
    <name type="common">Ensifer meliloti</name>
    <name type="synonym">Sinorhizobium meliloti</name>
    <dbReference type="NCBI Taxonomy" id="266834"/>
    <lineage>
        <taxon>Bacteria</taxon>
        <taxon>Pseudomonadati</taxon>
        <taxon>Pseudomonadota</taxon>
        <taxon>Alphaproteobacteria</taxon>
        <taxon>Hyphomicrobiales</taxon>
        <taxon>Rhizobiaceae</taxon>
        <taxon>Sinorhizobium/Ensifer group</taxon>
        <taxon>Sinorhizobium</taxon>
    </lineage>
</organism>
<feature type="compositionally biased region" description="Basic and acidic residues" evidence="1">
    <location>
        <begin position="109"/>
        <end position="120"/>
    </location>
</feature>
<evidence type="ECO:0000313" key="4">
    <source>
        <dbReference type="Proteomes" id="UP000001976"/>
    </source>
</evidence>
<dbReference type="Proteomes" id="UP000001976">
    <property type="component" value="Plasmid pSymA"/>
</dbReference>
<sequence length="155" mass="16996">MLLDDDIVDVLKKTGVDIARRTVAKYRGAMNIHPLSKAAARSVHCRGPPDSEGCRQPASTLEQAGPVLLERDCDISRPVFWAALFCSPAAGRHSRSQQLSICGRNSVVPDREEGPKRSRYPEQPVQRHRLSSGHSACRRPVTRASTHGGNSLSDF</sequence>
<proteinExistence type="predicted"/>
<dbReference type="KEGG" id="sme:SMa0824"/>
<dbReference type="Gene3D" id="1.10.10.60">
    <property type="entry name" value="Homeodomain-like"/>
    <property type="match status" value="1"/>
</dbReference>
<evidence type="ECO:0000256" key="1">
    <source>
        <dbReference type="SAM" id="MobiDB-lite"/>
    </source>
</evidence>
<name>Q92ZL5_RHIME</name>
<keyword evidence="4" id="KW-1185">Reference proteome</keyword>